<dbReference type="InterPro" id="IPR027939">
    <property type="entry name" value="NMT1/THI5"/>
</dbReference>
<organism evidence="3 4">
    <name type="scientific">Anaerosalibacter massiliensis</name>
    <dbReference type="NCBI Taxonomy" id="1347392"/>
    <lineage>
        <taxon>Bacteria</taxon>
        <taxon>Bacillati</taxon>
        <taxon>Bacillota</taxon>
        <taxon>Tissierellia</taxon>
        <taxon>Tissierellales</taxon>
        <taxon>Sporanaerobacteraceae</taxon>
        <taxon>Anaerosalibacter</taxon>
    </lineage>
</organism>
<sequence>MKKTKIIALIIIAIMMIAVFSGCSSQDNENKNDAELEKTKVILDWTPNTNHTGLYVALEKGYYKDEGLDVEIIQPSEGSSTTLIATENGDFGVSYQEDVTYALTSKDPLPVKAIATIIQNNTSGFASPKSKNIKTIRDFEGKVYGGWGSPSEEAILKAIMSKNNADYNKLKNINIGSDDFFAATEKNIDIAWIFEGWTSVEAKLKGIELNYIPVKDLHPDLNYYTPILITNNEIVDKNPEKVKKFLKATEKGYKFAVENPEESAKILIKYAPELDKELVVESQKFLAREYISDAPKWGTMKSEIWSKYAKFLKENGLIERELKVEDAFTNDFLP</sequence>
<dbReference type="Gene3D" id="3.40.190.10">
    <property type="entry name" value="Periplasmic binding protein-like II"/>
    <property type="match status" value="2"/>
</dbReference>
<feature type="signal peptide" evidence="1">
    <location>
        <begin position="1"/>
        <end position="21"/>
    </location>
</feature>
<dbReference type="InterPro" id="IPR015168">
    <property type="entry name" value="SsuA/THI5"/>
</dbReference>
<evidence type="ECO:0000259" key="2">
    <source>
        <dbReference type="Pfam" id="PF09084"/>
    </source>
</evidence>
<name>A0A9X2S7H3_9FIRM</name>
<dbReference type="PANTHER" id="PTHR31528:SF3">
    <property type="entry name" value="THIAMINE BIOSYNTHESIS PROTEIN HI_0357-RELATED"/>
    <property type="match status" value="1"/>
</dbReference>
<gene>
    <name evidence="3" type="ORF">NSA23_08365</name>
</gene>
<evidence type="ECO:0000313" key="4">
    <source>
        <dbReference type="Proteomes" id="UP001142078"/>
    </source>
</evidence>
<comment type="caution">
    <text evidence="3">The sequence shown here is derived from an EMBL/GenBank/DDBJ whole genome shotgun (WGS) entry which is preliminary data.</text>
</comment>
<dbReference type="RefSeq" id="WP_257490390.1">
    <property type="nucleotide sequence ID" value="NZ_JANJZL010000004.1"/>
</dbReference>
<dbReference type="GO" id="GO:0009228">
    <property type="term" value="P:thiamine biosynthetic process"/>
    <property type="evidence" value="ECO:0007669"/>
    <property type="project" value="InterPro"/>
</dbReference>
<dbReference type="EMBL" id="JANJZL010000004">
    <property type="protein sequence ID" value="MCR2044131.1"/>
    <property type="molecule type" value="Genomic_DNA"/>
</dbReference>
<reference evidence="3" key="1">
    <citation type="submission" date="2022-07" db="EMBL/GenBank/DDBJ databases">
        <title>Enhanced cultured diversity of the mouse gut microbiota enables custom-made synthetic communities.</title>
        <authorList>
            <person name="Afrizal A."/>
        </authorList>
    </citation>
    <scope>NUCLEOTIDE SEQUENCE</scope>
    <source>
        <strain evidence="3">DSM 29482</strain>
    </source>
</reference>
<dbReference type="Proteomes" id="UP001142078">
    <property type="component" value="Unassembled WGS sequence"/>
</dbReference>
<accession>A0A9X2S7H3</accession>
<feature type="domain" description="SsuA/THI5-like" evidence="2">
    <location>
        <begin position="48"/>
        <end position="262"/>
    </location>
</feature>
<evidence type="ECO:0000256" key="1">
    <source>
        <dbReference type="SAM" id="SignalP"/>
    </source>
</evidence>
<dbReference type="AlphaFoldDB" id="A0A9X2S7H3"/>
<keyword evidence="1" id="KW-0732">Signal</keyword>
<dbReference type="Pfam" id="PF09084">
    <property type="entry name" value="NMT1"/>
    <property type="match status" value="1"/>
</dbReference>
<dbReference type="PANTHER" id="PTHR31528">
    <property type="entry name" value="4-AMINO-5-HYDROXYMETHYL-2-METHYLPYRIMIDINE PHOSPHATE SYNTHASE THI11-RELATED"/>
    <property type="match status" value="1"/>
</dbReference>
<dbReference type="PROSITE" id="PS51257">
    <property type="entry name" value="PROKAR_LIPOPROTEIN"/>
    <property type="match status" value="1"/>
</dbReference>
<feature type="chain" id="PRO_5040820667" evidence="1">
    <location>
        <begin position="22"/>
        <end position="334"/>
    </location>
</feature>
<protein>
    <submittedName>
        <fullName evidence="3">ABC transporter substrate-binding protein</fullName>
    </submittedName>
</protein>
<keyword evidence="4" id="KW-1185">Reference proteome</keyword>
<dbReference type="SUPFAM" id="SSF53850">
    <property type="entry name" value="Periplasmic binding protein-like II"/>
    <property type="match status" value="1"/>
</dbReference>
<evidence type="ECO:0000313" key="3">
    <source>
        <dbReference type="EMBL" id="MCR2044131.1"/>
    </source>
</evidence>
<proteinExistence type="predicted"/>